<dbReference type="SUPFAM" id="SSF56436">
    <property type="entry name" value="C-type lectin-like"/>
    <property type="match status" value="1"/>
</dbReference>
<dbReference type="Proteomes" id="UP000085678">
    <property type="component" value="Unplaced"/>
</dbReference>
<dbReference type="KEGG" id="lak:106166096"/>
<evidence type="ECO:0000313" key="3">
    <source>
        <dbReference type="Proteomes" id="UP000085678"/>
    </source>
</evidence>
<dbReference type="AlphaFoldDB" id="A0A1S3IQZ3"/>
<dbReference type="InterPro" id="IPR001304">
    <property type="entry name" value="C-type_lectin-like"/>
</dbReference>
<dbReference type="PRINTS" id="PR01504">
    <property type="entry name" value="PNCREATITSAP"/>
</dbReference>
<proteinExistence type="predicted"/>
<dbReference type="OrthoDB" id="6285913at2759"/>
<evidence type="ECO:0000259" key="2">
    <source>
        <dbReference type="PROSITE" id="PS50041"/>
    </source>
</evidence>
<dbReference type="PANTHER" id="PTHR22803">
    <property type="entry name" value="MANNOSE, PHOSPHOLIPASE, LECTIN RECEPTOR RELATED"/>
    <property type="match status" value="1"/>
</dbReference>
<dbReference type="GeneID" id="106166096"/>
<reference evidence="4" key="1">
    <citation type="submission" date="2025-08" db="UniProtKB">
        <authorList>
            <consortium name="RefSeq"/>
        </authorList>
    </citation>
    <scope>IDENTIFICATION</scope>
    <source>
        <tissue evidence="4">Gonads</tissue>
    </source>
</reference>
<dbReference type="InterPro" id="IPR016186">
    <property type="entry name" value="C-type_lectin-like/link_sf"/>
</dbReference>
<keyword evidence="1" id="KW-1015">Disulfide bond</keyword>
<accession>A0A1S3IQZ3</accession>
<dbReference type="SMART" id="SM00034">
    <property type="entry name" value="CLECT"/>
    <property type="match status" value="1"/>
</dbReference>
<dbReference type="InterPro" id="IPR016187">
    <property type="entry name" value="CTDL_fold"/>
</dbReference>
<dbReference type="PROSITE" id="PS00615">
    <property type="entry name" value="C_TYPE_LECTIN_1"/>
    <property type="match status" value="1"/>
</dbReference>
<dbReference type="RefSeq" id="XP_013399969.1">
    <property type="nucleotide sequence ID" value="XM_013544515.1"/>
</dbReference>
<name>A0A1S3IQZ3_LINAN</name>
<protein>
    <submittedName>
        <fullName evidence="4">C-type lectin</fullName>
    </submittedName>
</protein>
<dbReference type="InterPro" id="IPR018378">
    <property type="entry name" value="C-type_lectin_CS"/>
</dbReference>
<sequence>MSKNLTSFQTVLEGQVQQTNRQEAQMKIMEIALQHQLSLITKLEEKGSTLTSTVNNLTDAGVFGFTRYGTSLYRLVNVAATWAEAEIYCQLLHPEAHLATVESQSENKFILGLIKKYTTGPSRTWLGGHDKATEGQWKWWNGKSFTYTNWRPGQPNNYQTGEDCLNTWETGVWSDLQCDAKHPFVCEIHSIHL</sequence>
<keyword evidence="3" id="KW-1185">Reference proteome</keyword>
<dbReference type="PROSITE" id="PS50041">
    <property type="entry name" value="C_TYPE_LECTIN_2"/>
    <property type="match status" value="1"/>
</dbReference>
<feature type="domain" description="C-type lectin" evidence="2">
    <location>
        <begin position="68"/>
        <end position="187"/>
    </location>
</feature>
<dbReference type="Pfam" id="PF00059">
    <property type="entry name" value="Lectin_C"/>
    <property type="match status" value="1"/>
</dbReference>
<dbReference type="Gene3D" id="3.10.100.10">
    <property type="entry name" value="Mannose-Binding Protein A, subunit A"/>
    <property type="match status" value="1"/>
</dbReference>
<dbReference type="InParanoid" id="A0A1S3IQZ3"/>
<evidence type="ECO:0000313" key="4">
    <source>
        <dbReference type="RefSeq" id="XP_013399969.1"/>
    </source>
</evidence>
<gene>
    <name evidence="4" type="primary">LOC106166096</name>
</gene>
<evidence type="ECO:0000256" key="1">
    <source>
        <dbReference type="ARBA" id="ARBA00023157"/>
    </source>
</evidence>
<organism evidence="3 4">
    <name type="scientific">Lingula anatina</name>
    <name type="common">Brachiopod</name>
    <name type="synonym">Lingula unguis</name>
    <dbReference type="NCBI Taxonomy" id="7574"/>
    <lineage>
        <taxon>Eukaryota</taxon>
        <taxon>Metazoa</taxon>
        <taxon>Spiralia</taxon>
        <taxon>Lophotrochozoa</taxon>
        <taxon>Brachiopoda</taxon>
        <taxon>Linguliformea</taxon>
        <taxon>Lingulata</taxon>
        <taxon>Lingulida</taxon>
        <taxon>Linguloidea</taxon>
        <taxon>Lingulidae</taxon>
        <taxon>Lingula</taxon>
    </lineage>
</organism>
<dbReference type="InterPro" id="IPR050111">
    <property type="entry name" value="C-type_lectin/snaclec_domain"/>
</dbReference>